<name>A0A9Q1BHE2_HOLLE</name>
<protein>
    <recommendedName>
        <fullName evidence="3">Death domain-containing protein</fullName>
    </recommendedName>
</protein>
<evidence type="ECO:0000256" key="1">
    <source>
        <dbReference type="SAM" id="MobiDB-lite"/>
    </source>
</evidence>
<evidence type="ECO:0000313" key="4">
    <source>
        <dbReference type="EMBL" id="KAJ8024812.1"/>
    </source>
</evidence>
<dbReference type="InterPro" id="IPR000488">
    <property type="entry name" value="Death_dom"/>
</dbReference>
<dbReference type="Gene3D" id="1.10.533.10">
    <property type="entry name" value="Death Domain, Fas"/>
    <property type="match status" value="1"/>
</dbReference>
<keyword evidence="2" id="KW-0812">Transmembrane</keyword>
<dbReference type="GO" id="GO:0007165">
    <property type="term" value="P:signal transduction"/>
    <property type="evidence" value="ECO:0007669"/>
    <property type="project" value="InterPro"/>
</dbReference>
<feature type="domain" description="Death" evidence="3">
    <location>
        <begin position="36"/>
        <end position="99"/>
    </location>
</feature>
<feature type="compositionally biased region" description="Polar residues" evidence="1">
    <location>
        <begin position="289"/>
        <end position="316"/>
    </location>
</feature>
<dbReference type="AlphaFoldDB" id="A0A9Q1BHE2"/>
<keyword evidence="2" id="KW-0472">Membrane</keyword>
<feature type="transmembrane region" description="Helical" evidence="2">
    <location>
        <begin position="351"/>
        <end position="371"/>
    </location>
</feature>
<dbReference type="InterPro" id="IPR011029">
    <property type="entry name" value="DEATH-like_dom_sf"/>
</dbReference>
<dbReference type="EMBL" id="JAIZAY010000018">
    <property type="protein sequence ID" value="KAJ8024812.1"/>
    <property type="molecule type" value="Genomic_DNA"/>
</dbReference>
<sequence>MASYTDKFRNLKVKLLPGFNNLTVKLSTLLDQNHGTGNNFRMVLEYLGFSNDEIDFLDDRYHRPTKEALRSWPVTTGKLVGALRRAEREDAIECVRQWLGNIAEQQCHVSSSSHYRACDAGASTVNSTLPKIEELLERTYNVTKSTPAVSPYYASREELLPIRRSGEYLCDTFIHFMKGCWLIPKDTTWITNSTVHVNNFARVSLLIMFIVNLVDCILSANHCPSHWLELVIFLLAVVQSHYVDKNLPPFKNLIHKIVECQNDIAELEVKRESRDTGPTQTAVGIPRGSNEQVRPNTKGRSTTEAGTSIDRQSMPNVSSVSGTIYERLDDAERSHARLLDEVQPKYSDMRLCVFSTMSVEVCILASLVFHASFFDTPENLLNRLRNEFTAIAYSFLLVDWFYNFVLIATYYHDNTPDTIIRKDRFRQRRISGNLLPRRVAANIRYRHDV</sequence>
<evidence type="ECO:0000259" key="3">
    <source>
        <dbReference type="PROSITE" id="PS50017"/>
    </source>
</evidence>
<accession>A0A9Q1BHE2</accession>
<feature type="transmembrane region" description="Helical" evidence="2">
    <location>
        <begin position="391"/>
        <end position="411"/>
    </location>
</feature>
<dbReference type="SUPFAM" id="SSF47986">
    <property type="entry name" value="DEATH domain"/>
    <property type="match status" value="1"/>
</dbReference>
<dbReference type="CDD" id="cd01670">
    <property type="entry name" value="Death"/>
    <property type="match status" value="1"/>
</dbReference>
<comment type="caution">
    <text evidence="4">The sequence shown here is derived from an EMBL/GenBank/DDBJ whole genome shotgun (WGS) entry which is preliminary data.</text>
</comment>
<keyword evidence="2" id="KW-1133">Transmembrane helix</keyword>
<dbReference type="PROSITE" id="PS50017">
    <property type="entry name" value="DEATH_DOMAIN"/>
    <property type="match status" value="1"/>
</dbReference>
<evidence type="ECO:0000256" key="2">
    <source>
        <dbReference type="SAM" id="Phobius"/>
    </source>
</evidence>
<organism evidence="4 5">
    <name type="scientific">Holothuria leucospilota</name>
    <name type="common">Black long sea cucumber</name>
    <name type="synonym">Mertensiothuria leucospilota</name>
    <dbReference type="NCBI Taxonomy" id="206669"/>
    <lineage>
        <taxon>Eukaryota</taxon>
        <taxon>Metazoa</taxon>
        <taxon>Echinodermata</taxon>
        <taxon>Eleutherozoa</taxon>
        <taxon>Echinozoa</taxon>
        <taxon>Holothuroidea</taxon>
        <taxon>Aspidochirotacea</taxon>
        <taxon>Aspidochirotida</taxon>
        <taxon>Holothuriidae</taxon>
        <taxon>Holothuria</taxon>
    </lineage>
</organism>
<dbReference type="Pfam" id="PF00531">
    <property type="entry name" value="Death"/>
    <property type="match status" value="1"/>
</dbReference>
<gene>
    <name evidence="4" type="ORF">HOLleu_34832</name>
</gene>
<proteinExistence type="predicted"/>
<dbReference type="Proteomes" id="UP001152320">
    <property type="component" value="Chromosome 18"/>
</dbReference>
<dbReference type="OrthoDB" id="10051937at2759"/>
<keyword evidence="5" id="KW-1185">Reference proteome</keyword>
<reference evidence="4" key="1">
    <citation type="submission" date="2021-10" db="EMBL/GenBank/DDBJ databases">
        <title>Tropical sea cucumber genome reveals ecological adaptation and Cuvierian tubules defense mechanism.</title>
        <authorList>
            <person name="Chen T."/>
        </authorList>
    </citation>
    <scope>NUCLEOTIDE SEQUENCE</scope>
    <source>
        <strain evidence="4">Nanhai2018</strain>
        <tissue evidence="4">Muscle</tissue>
    </source>
</reference>
<evidence type="ECO:0000313" key="5">
    <source>
        <dbReference type="Proteomes" id="UP001152320"/>
    </source>
</evidence>
<feature type="region of interest" description="Disordered" evidence="1">
    <location>
        <begin position="272"/>
        <end position="316"/>
    </location>
</feature>